<dbReference type="Pfam" id="PF03856">
    <property type="entry name" value="SUN"/>
    <property type="match status" value="1"/>
</dbReference>
<accession>U4L515</accession>
<reference evidence="2 3" key="1">
    <citation type="journal article" date="2013" name="PLoS Genet.">
        <title>The genome and development-dependent transcriptomes of Pyronema confluens: a window into fungal evolution.</title>
        <authorList>
            <person name="Traeger S."/>
            <person name="Altegoer F."/>
            <person name="Freitag M."/>
            <person name="Gabaldon T."/>
            <person name="Kempken F."/>
            <person name="Kumar A."/>
            <person name="Marcet-Houben M."/>
            <person name="Poggeler S."/>
            <person name="Stajich J.E."/>
            <person name="Nowrousian M."/>
        </authorList>
    </citation>
    <scope>NUCLEOTIDE SEQUENCE [LARGE SCALE GENOMIC DNA]</scope>
    <source>
        <strain evidence="3">CBS 100304</strain>
        <tissue evidence="2">Vegetative mycelium</tissue>
    </source>
</reference>
<dbReference type="OrthoDB" id="5554151at2759"/>
<dbReference type="STRING" id="1076935.U4L515"/>
<evidence type="ECO:0000313" key="3">
    <source>
        <dbReference type="Proteomes" id="UP000018144"/>
    </source>
</evidence>
<dbReference type="EMBL" id="HF935578">
    <property type="protein sequence ID" value="CCX10955.1"/>
    <property type="molecule type" value="Genomic_DNA"/>
</dbReference>
<dbReference type="Proteomes" id="UP000018144">
    <property type="component" value="Unassembled WGS sequence"/>
</dbReference>
<dbReference type="eggNOG" id="ENOG502QWHV">
    <property type="taxonomic scope" value="Eukaryota"/>
</dbReference>
<dbReference type="InterPro" id="IPR005556">
    <property type="entry name" value="SUN"/>
</dbReference>
<name>U4L515_PYROM</name>
<dbReference type="PANTHER" id="PTHR31654:SF0">
    <property type="entry name" value="SECRETED BETA-GLUCOSIDASE ADG3-RELATED"/>
    <property type="match status" value="1"/>
</dbReference>
<dbReference type="AlphaFoldDB" id="U4L515"/>
<proteinExistence type="inferred from homology"/>
<evidence type="ECO:0000313" key="2">
    <source>
        <dbReference type="EMBL" id="CCX10955.1"/>
    </source>
</evidence>
<comment type="similarity">
    <text evidence="1">Belongs to the SUN family.</text>
</comment>
<dbReference type="InterPro" id="IPR053088">
    <property type="entry name" value="Beta-glucosidase/SUN-like"/>
</dbReference>
<dbReference type="PANTHER" id="PTHR31654">
    <property type="entry name" value="SECRETED BETA-GLUCOSIDASE ADG3-RELATED"/>
    <property type="match status" value="1"/>
</dbReference>
<gene>
    <name evidence="2" type="ORF">PCON_10549</name>
</gene>
<evidence type="ECO:0000256" key="1">
    <source>
        <dbReference type="ARBA" id="ARBA00010579"/>
    </source>
</evidence>
<keyword evidence="3" id="KW-1185">Reference proteome</keyword>
<organism evidence="2 3">
    <name type="scientific">Pyronema omphalodes (strain CBS 100304)</name>
    <name type="common">Pyronema confluens</name>
    <dbReference type="NCBI Taxonomy" id="1076935"/>
    <lineage>
        <taxon>Eukaryota</taxon>
        <taxon>Fungi</taxon>
        <taxon>Dikarya</taxon>
        <taxon>Ascomycota</taxon>
        <taxon>Pezizomycotina</taxon>
        <taxon>Pezizomycetes</taxon>
        <taxon>Pezizales</taxon>
        <taxon>Pyronemataceae</taxon>
        <taxon>Pyronema</taxon>
    </lineage>
</organism>
<sequence length="285" mass="31177">MVGIEKRQVECALPSHPDIQAVTSHLGNHGWAMSWDKPCLPGMHCQYACVPGKLMHQWDPTPTAYRHPESERGGLYCGADGIARKPFPDRDYCYQARHTLLVVSHLGQKTFVCQTVLPGDEAMRIANPVVAGGMQRLAVPGAKYWIAQGSHCYVNSGGYDVNTACVWGSRDIPTGNWAPYTIGLEEREDGIIFVTVGWNPVWLETATPFRSQVPDFGIKVACHGPHCENTPCTIDPAIHSVNQISHPQNHFNGAGGGAACVTNYSPFTDDANVVLFPARQGHLYN</sequence>
<protein>
    <submittedName>
        <fullName evidence="2">Similar to Uncharacterized protein YMR244W acc. no. Q04018</fullName>
    </submittedName>
</protein>